<evidence type="ECO:0000313" key="1">
    <source>
        <dbReference type="EMBL" id="EES51774.1"/>
    </source>
</evidence>
<gene>
    <name evidence="1" type="ORF">UBAL3_95530043</name>
</gene>
<keyword evidence="2" id="KW-1185">Reference proteome</keyword>
<dbReference type="EMBL" id="GG693885">
    <property type="protein sequence ID" value="EES51774.1"/>
    <property type="molecule type" value="Genomic_DNA"/>
</dbReference>
<dbReference type="Proteomes" id="UP000009374">
    <property type="component" value="Unassembled WGS sequence"/>
</dbReference>
<protein>
    <submittedName>
        <fullName evidence="1">Uncharacterized protein</fullName>
    </submittedName>
</protein>
<dbReference type="InterPro" id="IPR014942">
    <property type="entry name" value="AbiEii"/>
</dbReference>
<proteinExistence type="predicted"/>
<name>C6I083_9BACT</name>
<dbReference type="Pfam" id="PF08843">
    <property type="entry name" value="AbiEii"/>
    <property type="match status" value="1"/>
</dbReference>
<reference evidence="1 2" key="1">
    <citation type="journal article" date="2009" name="Appl. Environ. Microbiol.">
        <title>Community genomic and proteomic analyses of chemoautotrophic iron-oxidizing "Leptospirillum rubarum" (Group II) and "Leptospirillum ferrodiazotrophum" (Group III) bacteria in acid mine drainage biofilms.</title>
        <authorList>
            <person name="Goltsman D.S."/>
            <person name="Denef V.J."/>
            <person name="Singer S.W."/>
            <person name="VerBerkmoes N.C."/>
            <person name="Lefsrud M."/>
            <person name="Mueller R.S."/>
            <person name="Dick G.J."/>
            <person name="Sun C.L."/>
            <person name="Wheeler K.E."/>
            <person name="Zemla A."/>
            <person name="Baker B.J."/>
            <person name="Hauser L."/>
            <person name="Land M."/>
            <person name="Shah M.B."/>
            <person name="Thelen M.P."/>
            <person name="Hettich R.L."/>
            <person name="Banfield J.F."/>
        </authorList>
    </citation>
    <scope>NUCLEOTIDE SEQUENCE [LARGE SCALE GENOMIC DNA]</scope>
</reference>
<accession>C6I083</accession>
<evidence type="ECO:0000313" key="2">
    <source>
        <dbReference type="Proteomes" id="UP000009374"/>
    </source>
</evidence>
<organism evidence="1 2">
    <name type="scientific">Leptospirillum ferrodiazotrophum</name>
    <dbReference type="NCBI Taxonomy" id="412449"/>
    <lineage>
        <taxon>Bacteria</taxon>
        <taxon>Pseudomonadati</taxon>
        <taxon>Nitrospirota</taxon>
        <taxon>Nitrospiria</taxon>
        <taxon>Nitrospirales</taxon>
        <taxon>Nitrospiraceae</taxon>
        <taxon>Leptospirillum</taxon>
    </lineage>
</organism>
<sequence length="244" mass="27611">MPDWELVLSSAARLQRILPDAVLVGGTASAIHAEHRFSRDADHVLADLRNRFDEVLAQLESVAGWKTARVQRPVQILGSLDGIETGVRQLLRDEPLETEVVKFRGEKITVPTEGEILRIKGVLILKRNATRDYIDFVALADHMGDEKVANALKPFDRIYRQDNGESPLQQLQIQLANPMPYDLEETNLSEYKHLDQRWHDWGEMEKTCSHIATVVFDRVCNMDPDLPGLPDLPRNFSGPDLDQG</sequence>
<dbReference type="AlphaFoldDB" id="C6I083"/>